<dbReference type="EMBL" id="CP102453">
    <property type="protein sequence ID" value="UUX32955.1"/>
    <property type="molecule type" value="Genomic_DNA"/>
</dbReference>
<dbReference type="CDD" id="cd00198">
    <property type="entry name" value="vWFA"/>
    <property type="match status" value="1"/>
</dbReference>
<dbReference type="SUPFAM" id="SSF53850">
    <property type="entry name" value="Periplasmic binding protein-like II"/>
    <property type="match status" value="1"/>
</dbReference>
<dbReference type="PROSITE" id="PS50234">
    <property type="entry name" value="VWFA"/>
    <property type="match status" value="1"/>
</dbReference>
<dbReference type="Gene3D" id="3.40.50.410">
    <property type="entry name" value="von Willebrand factor, type A domain"/>
    <property type="match status" value="1"/>
</dbReference>
<evidence type="ECO:0000259" key="2">
    <source>
        <dbReference type="PROSITE" id="PS50234"/>
    </source>
</evidence>
<name>A0ABY5P3G4_9LACT</name>
<keyword evidence="1" id="KW-0732">Signal</keyword>
<organism evidence="3 4">
    <name type="scientific">Fundicoccus culcitae</name>
    <dbReference type="NCBI Taxonomy" id="2969821"/>
    <lineage>
        <taxon>Bacteria</taxon>
        <taxon>Bacillati</taxon>
        <taxon>Bacillota</taxon>
        <taxon>Bacilli</taxon>
        <taxon>Lactobacillales</taxon>
        <taxon>Aerococcaceae</taxon>
        <taxon>Fundicoccus</taxon>
    </lineage>
</organism>
<dbReference type="Gene3D" id="3.40.190.10">
    <property type="entry name" value="Periplasmic binding protein-like II"/>
    <property type="match status" value="2"/>
</dbReference>
<dbReference type="InterPro" id="IPR050682">
    <property type="entry name" value="ModA/WtpA"/>
</dbReference>
<dbReference type="InterPro" id="IPR002035">
    <property type="entry name" value="VWF_A"/>
</dbReference>
<feature type="signal peptide" evidence="1">
    <location>
        <begin position="1"/>
        <end position="18"/>
    </location>
</feature>
<dbReference type="PROSITE" id="PS51257">
    <property type="entry name" value="PROKAR_LIPOPROTEIN"/>
    <property type="match status" value="1"/>
</dbReference>
<dbReference type="Proteomes" id="UP001315967">
    <property type="component" value="Chromosome"/>
</dbReference>
<feature type="chain" id="PRO_5045425691" evidence="1">
    <location>
        <begin position="19"/>
        <end position="541"/>
    </location>
</feature>
<keyword evidence="4" id="KW-1185">Reference proteome</keyword>
<dbReference type="RefSeq" id="WP_313792459.1">
    <property type="nucleotide sequence ID" value="NZ_CP102453.1"/>
</dbReference>
<dbReference type="PANTHER" id="PTHR30632:SF0">
    <property type="entry name" value="SULFATE-BINDING PROTEIN"/>
    <property type="match status" value="1"/>
</dbReference>
<dbReference type="SUPFAM" id="SSF53300">
    <property type="entry name" value="vWA-like"/>
    <property type="match status" value="1"/>
</dbReference>
<evidence type="ECO:0000313" key="4">
    <source>
        <dbReference type="Proteomes" id="UP001315967"/>
    </source>
</evidence>
<evidence type="ECO:0000313" key="3">
    <source>
        <dbReference type="EMBL" id="UUX32955.1"/>
    </source>
</evidence>
<accession>A0ABY5P3G4</accession>
<dbReference type="PANTHER" id="PTHR30632">
    <property type="entry name" value="MOLYBDATE-BINDING PERIPLASMIC PROTEIN"/>
    <property type="match status" value="1"/>
</dbReference>
<sequence length="541" mass="59706">MKAKWSVLLLLVSILFLAACGDEEVTTPSSSSSDFEVTQYNGSTLSIVAGSENAELEPIIEAYAHENKQNISIEYLGSLDIMRLLQSGEVKYDAVWPASSIWLTLGDTHRMLNHSQTTSISPVVFGIKESLAEELGFKDKDVSIADIIEAIENDQLNFAMTSATQSNSGASAYIGFLTAIAGKEEGITSEDLADENVREQITTLLSGVNRSSGSSNWLVDLFLAGDYDAMVNYETLIIQTNIELEKQNEEPLYMVYPVDGLSISDSPLAYVDHNDDEMEEAFLSFQTYLLSDEAQNEIEKTGKRSAYGTIRPENETVFRSDWGVDIDRVLAPIRWPQSDVIMEALNLYQAEFKKPALTLYVLDFSGSMSGEGYDQMMAALEEVLIPENAQANLLLGTADDLTYIIPFGNEVLGVESAVGNSNELEALYKKAEGYPLSSSTYMYEGIIEALTIINQDYYPEGIKDYNPAIVVLTDGMPNGNKVFNDLKEVYNTFGMDVPVFSIMFGSASDSELSQIAQLTRARVFDGRTNLIEAFQQVKGYN</sequence>
<feature type="domain" description="VWFA" evidence="2">
    <location>
        <begin position="357"/>
        <end position="537"/>
    </location>
</feature>
<proteinExistence type="predicted"/>
<protein>
    <submittedName>
        <fullName evidence="3">VWA domain-containing protein</fullName>
    </submittedName>
</protein>
<dbReference type="Pfam" id="PF13531">
    <property type="entry name" value="SBP_bac_11"/>
    <property type="match status" value="1"/>
</dbReference>
<gene>
    <name evidence="3" type="ORF">NRE15_08485</name>
</gene>
<dbReference type="InterPro" id="IPR036465">
    <property type="entry name" value="vWFA_dom_sf"/>
</dbReference>
<dbReference type="Pfam" id="PF00092">
    <property type="entry name" value="VWA"/>
    <property type="match status" value="1"/>
</dbReference>
<evidence type="ECO:0000256" key="1">
    <source>
        <dbReference type="SAM" id="SignalP"/>
    </source>
</evidence>
<reference evidence="3 4" key="1">
    <citation type="submission" date="2022-08" db="EMBL/GenBank/DDBJ databases">
        <title>Aerococcaceae sp. nov isolated from spoiled eye mask.</title>
        <authorList>
            <person name="Zhou G."/>
            <person name="Xie X.-B."/>
            <person name="Shi Q.-S."/>
            <person name="Wang Y.-S."/>
            <person name="Wen X."/>
            <person name="Peng H."/>
            <person name="Yang X.-J."/>
            <person name="Tao H.-B."/>
            <person name="Huang X.-M."/>
        </authorList>
    </citation>
    <scope>NUCLEOTIDE SEQUENCE [LARGE SCALE GENOMIC DNA]</scope>
    <source>
        <strain evidence="4">DM20194951</strain>
    </source>
</reference>